<evidence type="ECO:0000259" key="6">
    <source>
        <dbReference type="Pfam" id="PF01628"/>
    </source>
</evidence>
<feature type="domain" description="Winged helix-turn-helix transcription repressor HrcA DNA-binding" evidence="7">
    <location>
        <begin position="7"/>
        <end position="74"/>
    </location>
</feature>
<proteinExistence type="predicted"/>
<evidence type="ECO:0000313" key="9">
    <source>
        <dbReference type="Proteomes" id="UP000033958"/>
    </source>
</evidence>
<dbReference type="InterPro" id="IPR029016">
    <property type="entry name" value="GAF-like_dom_sf"/>
</dbReference>
<evidence type="ECO:0000259" key="7">
    <source>
        <dbReference type="Pfam" id="PF03444"/>
    </source>
</evidence>
<organism evidence="8 9">
    <name type="scientific">candidate division Kazan bacterium GW2011_GWB1_45_10</name>
    <dbReference type="NCBI Taxonomy" id="1620411"/>
    <lineage>
        <taxon>Bacteria</taxon>
        <taxon>Bacteria division Kazan-3B-28</taxon>
    </lineage>
</organism>
<dbReference type="EMBL" id="LCJZ01000021">
    <property type="protein sequence ID" value="KKT86681.1"/>
    <property type="molecule type" value="Genomic_DNA"/>
</dbReference>
<dbReference type="Proteomes" id="UP000033958">
    <property type="component" value="Unassembled WGS sequence"/>
</dbReference>
<feature type="coiled-coil region" evidence="5">
    <location>
        <begin position="87"/>
        <end position="121"/>
    </location>
</feature>
<dbReference type="GO" id="GO:0003677">
    <property type="term" value="F:DNA binding"/>
    <property type="evidence" value="ECO:0007669"/>
    <property type="project" value="InterPro"/>
</dbReference>
<keyword evidence="1" id="KW-0678">Repressor</keyword>
<keyword evidence="2" id="KW-0805">Transcription regulation</keyword>
<dbReference type="InterPro" id="IPR005104">
    <property type="entry name" value="WHTH_HrcA_DNA-bd"/>
</dbReference>
<evidence type="ECO:0000256" key="4">
    <source>
        <dbReference type="ARBA" id="ARBA00023163"/>
    </source>
</evidence>
<dbReference type="InterPro" id="IPR036390">
    <property type="entry name" value="WH_DNA-bd_sf"/>
</dbReference>
<sequence length="234" mass="26316">MDSNARKQDILKVVIETFVHTGQPVGSMQVAEQLPYETSSATVRNDMVELTELGLLSQPHTSAGRVPTDLGYKTYVKVITGERKELSKRQQEVLSRHFEKLRNLQERYQAAAQMLAEMSGNVGLLMDDMQNVYLSGLSNVVRLPEFNDDQFGLKLVEALEQPKQLIKDMAQNPKSDDVNVLIGEENPHMRKATIVISNFGPGGKRVISIIGPTRMDYNKNLPLVEYMKKLLTDL</sequence>
<dbReference type="PATRIC" id="fig|1620411.3.peg.207"/>
<keyword evidence="3 8" id="KW-0346">Stress response</keyword>
<evidence type="ECO:0000313" key="8">
    <source>
        <dbReference type="EMBL" id="KKT86681.1"/>
    </source>
</evidence>
<comment type="caution">
    <text evidence="8">The sequence shown here is derived from an EMBL/GenBank/DDBJ whole genome shotgun (WGS) entry which is preliminary data.</text>
</comment>
<keyword evidence="5" id="KW-0175">Coiled coil</keyword>
<dbReference type="InterPro" id="IPR021153">
    <property type="entry name" value="HrcA_C"/>
</dbReference>
<dbReference type="InterPro" id="IPR036388">
    <property type="entry name" value="WH-like_DNA-bd_sf"/>
</dbReference>
<evidence type="ECO:0000256" key="1">
    <source>
        <dbReference type="ARBA" id="ARBA00022491"/>
    </source>
</evidence>
<dbReference type="Pfam" id="PF03444">
    <property type="entry name" value="WHD_HrcA"/>
    <property type="match status" value="1"/>
</dbReference>
<feature type="domain" description="Heat-inducible transcription repressor HrcA C-terminal" evidence="6">
    <location>
        <begin position="92"/>
        <end position="219"/>
    </location>
</feature>
<dbReference type="Gene3D" id="3.30.450.40">
    <property type="match status" value="1"/>
</dbReference>
<dbReference type="AlphaFoldDB" id="A0A0G1KSV0"/>
<dbReference type="SUPFAM" id="SSF55781">
    <property type="entry name" value="GAF domain-like"/>
    <property type="match status" value="1"/>
</dbReference>
<name>A0A0G1KSV0_UNCK3</name>
<gene>
    <name evidence="8" type="ORF">VE97_C0021G0002</name>
</gene>
<dbReference type="SUPFAM" id="SSF46785">
    <property type="entry name" value="Winged helix' DNA-binding domain"/>
    <property type="match status" value="1"/>
</dbReference>
<dbReference type="PANTHER" id="PTHR34824:SF1">
    <property type="entry name" value="HEAT-INDUCIBLE TRANSCRIPTION REPRESSOR HRCA"/>
    <property type="match status" value="1"/>
</dbReference>
<accession>A0A0G1KSV0</accession>
<dbReference type="Gene3D" id="1.10.10.10">
    <property type="entry name" value="Winged helix-like DNA-binding domain superfamily/Winged helix DNA-binding domain"/>
    <property type="match status" value="1"/>
</dbReference>
<evidence type="ECO:0000256" key="5">
    <source>
        <dbReference type="SAM" id="Coils"/>
    </source>
</evidence>
<evidence type="ECO:0000256" key="3">
    <source>
        <dbReference type="ARBA" id="ARBA00023016"/>
    </source>
</evidence>
<protein>
    <submittedName>
        <fullName evidence="8">Transcriptional regulator of heat shock protein</fullName>
    </submittedName>
</protein>
<dbReference type="Pfam" id="PF01628">
    <property type="entry name" value="HrcA"/>
    <property type="match status" value="1"/>
</dbReference>
<dbReference type="PANTHER" id="PTHR34824">
    <property type="entry name" value="HEAT-INDUCIBLE TRANSCRIPTION REPRESSOR HRCA"/>
    <property type="match status" value="1"/>
</dbReference>
<evidence type="ECO:0000256" key="2">
    <source>
        <dbReference type="ARBA" id="ARBA00023015"/>
    </source>
</evidence>
<keyword evidence="4" id="KW-0804">Transcription</keyword>
<dbReference type="InterPro" id="IPR002571">
    <property type="entry name" value="HrcA"/>
</dbReference>
<dbReference type="GO" id="GO:0045892">
    <property type="term" value="P:negative regulation of DNA-templated transcription"/>
    <property type="evidence" value="ECO:0007669"/>
    <property type="project" value="TreeGrafter"/>
</dbReference>
<reference evidence="8 9" key="1">
    <citation type="journal article" date="2015" name="Nature">
        <title>rRNA introns, odd ribosomes, and small enigmatic genomes across a large radiation of phyla.</title>
        <authorList>
            <person name="Brown C.T."/>
            <person name="Hug L.A."/>
            <person name="Thomas B.C."/>
            <person name="Sharon I."/>
            <person name="Castelle C.J."/>
            <person name="Singh A."/>
            <person name="Wilkins M.J."/>
            <person name="Williams K.H."/>
            <person name="Banfield J.F."/>
        </authorList>
    </citation>
    <scope>NUCLEOTIDE SEQUENCE [LARGE SCALE GENOMIC DNA]</scope>
</reference>